<organism evidence="2 3">
    <name type="scientific">Ascobolus immersus RN42</name>
    <dbReference type="NCBI Taxonomy" id="1160509"/>
    <lineage>
        <taxon>Eukaryota</taxon>
        <taxon>Fungi</taxon>
        <taxon>Dikarya</taxon>
        <taxon>Ascomycota</taxon>
        <taxon>Pezizomycotina</taxon>
        <taxon>Pezizomycetes</taxon>
        <taxon>Pezizales</taxon>
        <taxon>Ascobolaceae</taxon>
        <taxon>Ascobolus</taxon>
    </lineage>
</organism>
<proteinExistence type="predicted"/>
<gene>
    <name evidence="2" type="ORF">BJ508DRAFT_331233</name>
</gene>
<feature type="region of interest" description="Disordered" evidence="1">
    <location>
        <begin position="189"/>
        <end position="224"/>
    </location>
</feature>
<accession>A0A3N4HRD0</accession>
<reference evidence="2 3" key="1">
    <citation type="journal article" date="2018" name="Nat. Ecol. Evol.">
        <title>Pezizomycetes genomes reveal the molecular basis of ectomycorrhizal truffle lifestyle.</title>
        <authorList>
            <person name="Murat C."/>
            <person name="Payen T."/>
            <person name="Noel B."/>
            <person name="Kuo A."/>
            <person name="Morin E."/>
            <person name="Chen J."/>
            <person name="Kohler A."/>
            <person name="Krizsan K."/>
            <person name="Balestrini R."/>
            <person name="Da Silva C."/>
            <person name="Montanini B."/>
            <person name="Hainaut M."/>
            <person name="Levati E."/>
            <person name="Barry K.W."/>
            <person name="Belfiori B."/>
            <person name="Cichocki N."/>
            <person name="Clum A."/>
            <person name="Dockter R.B."/>
            <person name="Fauchery L."/>
            <person name="Guy J."/>
            <person name="Iotti M."/>
            <person name="Le Tacon F."/>
            <person name="Lindquist E.A."/>
            <person name="Lipzen A."/>
            <person name="Malagnac F."/>
            <person name="Mello A."/>
            <person name="Molinier V."/>
            <person name="Miyauchi S."/>
            <person name="Poulain J."/>
            <person name="Riccioni C."/>
            <person name="Rubini A."/>
            <person name="Sitrit Y."/>
            <person name="Splivallo R."/>
            <person name="Traeger S."/>
            <person name="Wang M."/>
            <person name="Zifcakova L."/>
            <person name="Wipf D."/>
            <person name="Zambonelli A."/>
            <person name="Paolocci F."/>
            <person name="Nowrousian M."/>
            <person name="Ottonello S."/>
            <person name="Baldrian P."/>
            <person name="Spatafora J.W."/>
            <person name="Henrissat B."/>
            <person name="Nagy L.G."/>
            <person name="Aury J.M."/>
            <person name="Wincker P."/>
            <person name="Grigoriev I.V."/>
            <person name="Bonfante P."/>
            <person name="Martin F.M."/>
        </authorList>
    </citation>
    <scope>NUCLEOTIDE SEQUENCE [LARGE SCALE GENOMIC DNA]</scope>
    <source>
        <strain evidence="2 3">RN42</strain>
    </source>
</reference>
<dbReference type="AlphaFoldDB" id="A0A3N4HRD0"/>
<feature type="compositionally biased region" description="Polar residues" evidence="1">
    <location>
        <begin position="56"/>
        <end position="66"/>
    </location>
</feature>
<feature type="region of interest" description="Disordered" evidence="1">
    <location>
        <begin position="37"/>
        <end position="74"/>
    </location>
</feature>
<evidence type="ECO:0000313" key="3">
    <source>
        <dbReference type="Proteomes" id="UP000275078"/>
    </source>
</evidence>
<dbReference type="STRING" id="1160509.A0A3N4HRD0"/>
<dbReference type="EMBL" id="ML119747">
    <property type="protein sequence ID" value="RPA76269.1"/>
    <property type="molecule type" value="Genomic_DNA"/>
</dbReference>
<sequence length="374" mass="39883">MSASNHTILAPHGAQPHHSHLDATSDGDIQMDILAAEEHTDLPPVSQRKRTRSEPDSGSDTETAPVTTARKQRPQPAWLLTCKHAHVAATTAAPTAATGSLALGSHPPAPAISTSETASSTPVTLEALVAEIQSLRQQVSDLQHKIHILTHPTTTKETRSATHPPPPVPAQTWPKTTHPRCYAEVVQPSTPAPTAASKVTTPATPPAVASTTKPSVSATSNKRTRRVVVRASTPITLAPLKIRDTINTALNAANAPGYLLVRSVTINSKGNALLTMLEGGISEDVVKFSQHVRKALTSIGVTGTRVEPDSNWLKLLVHGVSVVDFGKEWGMEALRDEINRFNPKVQLASLPRCLLSEARREGKAYSSIVIAIRT</sequence>
<dbReference type="Proteomes" id="UP000275078">
    <property type="component" value="Unassembled WGS sequence"/>
</dbReference>
<keyword evidence="3" id="KW-1185">Reference proteome</keyword>
<feature type="compositionally biased region" description="Low complexity" evidence="1">
    <location>
        <begin position="189"/>
        <end position="215"/>
    </location>
</feature>
<evidence type="ECO:0000256" key="1">
    <source>
        <dbReference type="SAM" id="MobiDB-lite"/>
    </source>
</evidence>
<feature type="region of interest" description="Disordered" evidence="1">
    <location>
        <begin position="151"/>
        <end position="175"/>
    </location>
</feature>
<dbReference type="OrthoDB" id="2855870at2759"/>
<protein>
    <submittedName>
        <fullName evidence="2">Uncharacterized protein</fullName>
    </submittedName>
</protein>
<name>A0A3N4HRD0_ASCIM</name>
<feature type="region of interest" description="Disordered" evidence="1">
    <location>
        <begin position="1"/>
        <end position="24"/>
    </location>
</feature>
<evidence type="ECO:0000313" key="2">
    <source>
        <dbReference type="EMBL" id="RPA76269.1"/>
    </source>
</evidence>